<dbReference type="EMBL" id="JAJEQX010000037">
    <property type="protein sequence ID" value="MCC2255850.1"/>
    <property type="molecule type" value="Genomic_DNA"/>
</dbReference>
<comment type="caution">
    <text evidence="2">The sequence shown here is derived from an EMBL/GenBank/DDBJ whole genome shotgun (WGS) entry which is preliminary data.</text>
</comment>
<dbReference type="RefSeq" id="WP_227708831.1">
    <property type="nucleotide sequence ID" value="NZ_JAJEQX010000037.1"/>
</dbReference>
<sequence length="724" mass="82737">MNRIQIQREKNREYEERHDLAVNRLRGIVTEETVAERYVRYFQDTALFLLELENVRRKVESGAWEHYSTDQKRSLNQILYSDIVGDHYEKSYANPAYACQHFGLETGRLLAMMYAEMRSGIPYSFENRMDYLTILYELFIEVYNCFESSEEKEGPAPEAVRDIFYWYASDYTDVFLADRIMEQIDPEYSFAADIIENADLGKDDYLYSFGEYITENELGTARHLRLLTEDTIRKMADVYTEGYRIGFINTGKDLSKKSVVNIRYTLGFERVIRIAIDNFRKMGLKPVIYRAASGVITKREHHKIGYFGAVPNWQYEYDHRQDQALFLDRRYIERRLEVMRTVYEKNKELAAGFAGPAVMETFGEKPFAPAAVPEAPAYSEEQKKLALEYDSRSGQITNEYIRGDERSFTIVAYPVPEIGEQYAEIFEDVIRINTLDAKLYEKVQQKIIDALDQGEYVHVKGKGANRTDIRVKLFSLNNPEKETIFENCVADVNIPVGEVFTSPVLEGTEGVLHVSRVYLEGLQYRDLEITFENGMVKDYRCANFEGGGAGAGAGTGADVGREADAGADAGCGSEALEEGRRYVRENVFKGHETLALGEFAIGTNTTAYVTAKKYGIEEKMPILIAEKTGPHFAVGDTCYSWSEDIRVYNPNGKEIVAKENSVSRKRKEDISQAYYNCHTDITVPYEELEEISVVTKDGKHIILIKDGKFVLPGTEILNEPLEKL</sequence>
<dbReference type="PANTHER" id="PTHR34448:SF3">
    <property type="entry name" value="AMINOPEPTIDASE AMPS"/>
    <property type="match status" value="1"/>
</dbReference>
<dbReference type="InterPro" id="IPR000787">
    <property type="entry name" value="Peptidase_M29"/>
</dbReference>
<accession>A0ABS8G0N1</accession>
<proteinExistence type="predicted"/>
<dbReference type="InterPro" id="IPR052170">
    <property type="entry name" value="M29_Exopeptidase"/>
</dbReference>
<protein>
    <submittedName>
        <fullName evidence="2">Aminopeptidase</fullName>
        <ecNumber evidence="2">3.4.11.-</ecNumber>
    </submittedName>
</protein>
<organism evidence="2 3">
    <name type="scientific">Ruminococcus turbiniformis</name>
    <dbReference type="NCBI Taxonomy" id="2881258"/>
    <lineage>
        <taxon>Bacteria</taxon>
        <taxon>Bacillati</taxon>
        <taxon>Bacillota</taxon>
        <taxon>Clostridia</taxon>
        <taxon>Eubacteriales</taxon>
        <taxon>Oscillospiraceae</taxon>
        <taxon>Ruminococcus</taxon>
    </lineage>
</organism>
<dbReference type="Proteomes" id="UP001198151">
    <property type="component" value="Unassembled WGS sequence"/>
</dbReference>
<dbReference type="GO" id="GO:0004177">
    <property type="term" value="F:aminopeptidase activity"/>
    <property type="evidence" value="ECO:0007669"/>
    <property type="project" value="UniProtKB-KW"/>
</dbReference>
<evidence type="ECO:0000256" key="1">
    <source>
        <dbReference type="ARBA" id="ARBA00022723"/>
    </source>
</evidence>
<gene>
    <name evidence="2" type="ORF">LKD70_15765</name>
</gene>
<keyword evidence="1" id="KW-0479">Metal-binding</keyword>
<keyword evidence="2" id="KW-0645">Protease</keyword>
<dbReference type="Pfam" id="PF02073">
    <property type="entry name" value="Peptidase_M29"/>
    <property type="match status" value="1"/>
</dbReference>
<dbReference type="PANTHER" id="PTHR34448">
    <property type="entry name" value="AMINOPEPTIDASE"/>
    <property type="match status" value="1"/>
</dbReference>
<keyword evidence="2" id="KW-0378">Hydrolase</keyword>
<name>A0ABS8G0N1_9FIRM</name>
<keyword evidence="2" id="KW-0031">Aminopeptidase</keyword>
<dbReference type="EC" id="3.4.11.-" evidence="2"/>
<keyword evidence="3" id="KW-1185">Reference proteome</keyword>
<reference evidence="2 3" key="1">
    <citation type="submission" date="2021-10" db="EMBL/GenBank/DDBJ databases">
        <title>Anaerobic single-cell dispensing facilitates the cultivation of human gut bacteria.</title>
        <authorList>
            <person name="Afrizal A."/>
        </authorList>
    </citation>
    <scope>NUCLEOTIDE SEQUENCE [LARGE SCALE GENOMIC DNA]</scope>
    <source>
        <strain evidence="2 3">CLA-AA-H200</strain>
    </source>
</reference>
<evidence type="ECO:0000313" key="2">
    <source>
        <dbReference type="EMBL" id="MCC2255850.1"/>
    </source>
</evidence>
<evidence type="ECO:0000313" key="3">
    <source>
        <dbReference type="Proteomes" id="UP001198151"/>
    </source>
</evidence>
<dbReference type="SUPFAM" id="SSF144052">
    <property type="entry name" value="Thermophilic metalloprotease-like"/>
    <property type="match status" value="1"/>
</dbReference>